<dbReference type="InterPro" id="IPR049978">
    <property type="entry name" value="SCO6880-like"/>
</dbReference>
<reference evidence="3" key="1">
    <citation type="journal article" date="2014" name="Int. J. Syst. Evol. Microbiol.">
        <title>Complete genome sequence of Corynebacterium casei LMG S-19264T (=DSM 44701T), isolated from a smear-ripened cheese.</title>
        <authorList>
            <consortium name="US DOE Joint Genome Institute (JGI-PGF)"/>
            <person name="Walter F."/>
            <person name="Albersmeier A."/>
            <person name="Kalinowski J."/>
            <person name="Ruckert C."/>
        </authorList>
    </citation>
    <scope>NUCLEOTIDE SEQUENCE</scope>
    <source>
        <strain evidence="3">NBRC 112290</strain>
    </source>
</reference>
<proteinExistence type="predicted"/>
<feature type="transmembrane region" description="Helical" evidence="1">
    <location>
        <begin position="42"/>
        <end position="61"/>
    </location>
</feature>
<protein>
    <recommendedName>
        <fullName evidence="6">Integral membrane protein</fullName>
    </recommendedName>
</protein>
<keyword evidence="1" id="KW-0812">Transmembrane</keyword>
<dbReference type="RefSeq" id="WP_348525657.1">
    <property type="nucleotide sequence ID" value="NZ_BSUM01000003.1"/>
</dbReference>
<gene>
    <name evidence="2" type="ORF">GCM10025875_36460</name>
    <name evidence="3" type="ORF">GCM10025875_37140</name>
    <name evidence="4" type="ORF">GCM10025875_37780</name>
</gene>
<dbReference type="Proteomes" id="UP001157161">
    <property type="component" value="Unassembled WGS sequence"/>
</dbReference>
<reference evidence="3" key="2">
    <citation type="submission" date="2023-02" db="EMBL/GenBank/DDBJ databases">
        <authorList>
            <person name="Sun Q."/>
            <person name="Mori K."/>
        </authorList>
    </citation>
    <scope>NUCLEOTIDE SEQUENCE</scope>
    <source>
        <strain evidence="3">NBRC 112290</strain>
    </source>
</reference>
<evidence type="ECO:0000313" key="5">
    <source>
        <dbReference type="Proteomes" id="UP001157161"/>
    </source>
</evidence>
<name>A0AA37XI40_9MICO</name>
<dbReference type="EMBL" id="BSUM01000004">
    <property type="protein sequence ID" value="GMA33722.1"/>
    <property type="molecule type" value="Genomic_DNA"/>
</dbReference>
<keyword evidence="1" id="KW-1133">Transmembrane helix</keyword>
<dbReference type="NCBIfam" id="NF042935">
    <property type="entry name" value="SCO6880_fam"/>
    <property type="match status" value="1"/>
</dbReference>
<evidence type="ECO:0000313" key="2">
    <source>
        <dbReference type="EMBL" id="GMA33654.1"/>
    </source>
</evidence>
<comment type="caution">
    <text evidence="3">The sequence shown here is derived from an EMBL/GenBank/DDBJ whole genome shotgun (WGS) entry which is preliminary data.</text>
</comment>
<evidence type="ECO:0000313" key="4">
    <source>
        <dbReference type="EMBL" id="GMA33786.1"/>
    </source>
</evidence>
<organism evidence="3 5">
    <name type="scientific">Litorihabitans aurantiacus</name>
    <dbReference type="NCBI Taxonomy" id="1930061"/>
    <lineage>
        <taxon>Bacteria</taxon>
        <taxon>Bacillati</taxon>
        <taxon>Actinomycetota</taxon>
        <taxon>Actinomycetes</taxon>
        <taxon>Micrococcales</taxon>
        <taxon>Beutenbergiaceae</taxon>
        <taxon>Litorihabitans</taxon>
    </lineage>
</organism>
<dbReference type="EMBL" id="BSUM01000003">
    <property type="protein sequence ID" value="GMA33654.1"/>
    <property type="molecule type" value="Genomic_DNA"/>
</dbReference>
<keyword evidence="1" id="KW-0472">Membrane</keyword>
<evidence type="ECO:0000256" key="1">
    <source>
        <dbReference type="SAM" id="Phobius"/>
    </source>
</evidence>
<feature type="transmembrane region" description="Helical" evidence="1">
    <location>
        <begin position="12"/>
        <end position="36"/>
    </location>
</feature>
<accession>A0AA37XI40</accession>
<dbReference type="AlphaFoldDB" id="A0AA37XI40"/>
<keyword evidence="5" id="KW-1185">Reference proteome</keyword>
<evidence type="ECO:0000313" key="3">
    <source>
        <dbReference type="EMBL" id="GMA33722.1"/>
    </source>
</evidence>
<evidence type="ECO:0008006" key="6">
    <source>
        <dbReference type="Google" id="ProtNLM"/>
    </source>
</evidence>
<dbReference type="EMBL" id="BSUM01000005">
    <property type="protein sequence ID" value="GMA33786.1"/>
    <property type="molecule type" value="Genomic_DNA"/>
</dbReference>
<sequence length="493" mass="52411">MRTYGNWKRPTSPGLLGLGMVATFGLLIALVFMVVLMTITNLLVGLAFGLAIAVVTVVLSLRDRHGLSIGNRLAQRFSFAYTRASRANLYRSGPLGRTPWGTHQLPGVAATTQLSEHEDSYGRPFALIHAPKVKTFTVVLASDPDGGALVDQDTVDFRVAAWGDWLAGLADEPGLVGAAVTVESAPETGQRLAQAVQGRMDSNAPTYSRAVLEEVVQDYPSGSSTVRAYVSLTFQSDAMVLGRTLNPEEMGRELATRLPGLTSSLGLTGAGACLPATAAELCEVVQVAYNPVVARYFDEARAEGEVPDISWSEVGPSAHESAWGHYRHDSAVSVTWSMTGAPRGVVQSSILRSLLSPHRDIARKRVTMLYQPIDAARAARMVERDESNSVFAATAARRTTHRQAHAVQSARATAAEEASGAGLVGFGMLVTATVTEPEKLPAAKAAVEHLGGAARLQLRPVYGSQHAAFAFALPLGLVPEKHSNVPTVVREGV</sequence>